<evidence type="ECO:0000313" key="8">
    <source>
        <dbReference type="EMBL" id="ADB95549.1"/>
    </source>
</evidence>
<dbReference type="CDD" id="cd00082">
    <property type="entry name" value="HisKA"/>
    <property type="match status" value="1"/>
</dbReference>
<dbReference type="PRINTS" id="PR00344">
    <property type="entry name" value="BCTRLSENSOR"/>
</dbReference>
<dbReference type="HOGENOM" id="CLU_038688_0_0_3"/>
<gene>
    <name evidence="8" type="ordered locus">UCYN_08650</name>
</gene>
<dbReference type="PATRIC" id="fig|713887.8.peg.804"/>
<dbReference type="InterPro" id="IPR003594">
    <property type="entry name" value="HATPase_dom"/>
</dbReference>
<dbReference type="InterPro" id="IPR036097">
    <property type="entry name" value="HisK_dim/P_sf"/>
</dbReference>
<dbReference type="PROSITE" id="PS50109">
    <property type="entry name" value="HIS_KIN"/>
    <property type="match status" value="1"/>
</dbReference>
<feature type="domain" description="Histidine kinase" evidence="7">
    <location>
        <begin position="184"/>
        <end position="433"/>
    </location>
</feature>
<keyword evidence="9" id="KW-1185">Reference proteome</keyword>
<dbReference type="SUPFAM" id="SSF55781">
    <property type="entry name" value="GAF domain-like"/>
    <property type="match status" value="1"/>
</dbReference>
<dbReference type="OrthoDB" id="9773956at2"/>
<dbReference type="Proteomes" id="UP000001405">
    <property type="component" value="Chromosome"/>
</dbReference>
<dbReference type="STRING" id="1453429.UCYN_08650"/>
<reference evidence="8 9" key="1">
    <citation type="journal article" date="2010" name="Nature">
        <title>Metabolic streamlining in an open-ocean nitrogen-fixing cyanobacterium.</title>
        <authorList>
            <person name="Tripp H.J."/>
            <person name="Bench S.R."/>
            <person name="Turk K.A."/>
            <person name="Foster R.A."/>
            <person name="Desany B.A."/>
            <person name="Niazi F."/>
            <person name="Affourtit J.P."/>
            <person name="Zehr J.P."/>
        </authorList>
    </citation>
    <scope>NUCLEOTIDE SEQUENCE [LARGE SCALE GENOMIC DNA]</scope>
    <source>
        <strain evidence="9">ALOHA</strain>
    </source>
</reference>
<evidence type="ECO:0000256" key="1">
    <source>
        <dbReference type="ARBA" id="ARBA00000085"/>
    </source>
</evidence>
<evidence type="ECO:0000256" key="6">
    <source>
        <dbReference type="ARBA" id="ARBA00023012"/>
    </source>
</evidence>
<accession>D3EPZ9</accession>
<dbReference type="GO" id="GO:0000155">
    <property type="term" value="F:phosphorelay sensor kinase activity"/>
    <property type="evidence" value="ECO:0007669"/>
    <property type="project" value="InterPro"/>
</dbReference>
<dbReference type="SMART" id="SM00065">
    <property type="entry name" value="GAF"/>
    <property type="match status" value="1"/>
</dbReference>
<evidence type="ECO:0000256" key="4">
    <source>
        <dbReference type="ARBA" id="ARBA00022679"/>
    </source>
</evidence>
<organism evidence="9">
    <name type="scientific">Atelocyanobacterium thalassa (isolate ALOHA)</name>
    <dbReference type="NCBI Taxonomy" id="1453429"/>
    <lineage>
        <taxon>Bacteria</taxon>
        <taxon>Bacillati</taxon>
        <taxon>Cyanobacteriota</taxon>
        <taxon>Cyanophyceae</taxon>
        <taxon>Oscillatoriophycideae</taxon>
        <taxon>Chroococcales</taxon>
        <taxon>Aphanothecaceae</taxon>
        <taxon>Candidatus Atelocyanobacterium</taxon>
        <taxon>Candidatus Atelocyanobacterium thalassae</taxon>
    </lineage>
</organism>
<dbReference type="CDD" id="cd00075">
    <property type="entry name" value="HATPase"/>
    <property type="match status" value="1"/>
</dbReference>
<dbReference type="SMART" id="SM00387">
    <property type="entry name" value="HATPase_c"/>
    <property type="match status" value="1"/>
</dbReference>
<dbReference type="SUPFAM" id="SSF47384">
    <property type="entry name" value="Homodimeric domain of signal transducing histidine kinase"/>
    <property type="match status" value="1"/>
</dbReference>
<dbReference type="EC" id="2.7.13.3" evidence="2"/>
<sequence>MFSATAKISYPSSDFISLCQSQITLLAKILQAEWSAVYLTSEKDNQQIDLIPIVVYPADGTTKNTFANHIDCIEEKEIATIPIFRGDLSSISEDLSNINNSSSNLFASEPYQVGFPLVYEGMVLGVLVTRRFNYPWKQDELAQIKKIANTLAIARSLDKRQAFSKKQLHQQKLLHKQEYDRLENLFHQLRNPLTALKIFGKLLLKRLVSDEQSFAVVKNIVREGEHLEDLIQEFETNQISINTSLDIIPLNASPMAISRNSLSSLLPSQSLDLHEIYTSEVLEDILISMKPIAQNKSIILQIESPQYLQPVLANVFGLREVVSNLIDNSIKYTPSSGKVNIKLGIFKIINNKQYQGICIQDAGIGIPIEDQPYVFERHYRGAKTQDSTLGNGLGLSIVKELVNKMNGIVELSSPIDFKNNQGTQFIIWLSLKDSDCITT</sequence>
<dbReference type="InterPro" id="IPR029016">
    <property type="entry name" value="GAF-like_dom_sf"/>
</dbReference>
<dbReference type="InterPro" id="IPR004358">
    <property type="entry name" value="Sig_transdc_His_kin-like_C"/>
</dbReference>
<proteinExistence type="predicted"/>
<keyword evidence="4" id="KW-0808">Transferase</keyword>
<dbReference type="Gene3D" id="3.30.450.40">
    <property type="match status" value="1"/>
</dbReference>
<dbReference type="KEGG" id="cyu:UCYN_08650"/>
<name>D3EPZ9_ATETH</name>
<keyword evidence="5 8" id="KW-0418">Kinase</keyword>
<dbReference type="RefSeq" id="WP_012954236.1">
    <property type="nucleotide sequence ID" value="NC_013771.1"/>
</dbReference>
<dbReference type="EMBL" id="CP001842">
    <property type="protein sequence ID" value="ADB95549.1"/>
    <property type="molecule type" value="Genomic_DNA"/>
</dbReference>
<dbReference type="InterPro" id="IPR003018">
    <property type="entry name" value="GAF"/>
</dbReference>
<dbReference type="Pfam" id="PF01590">
    <property type="entry name" value="GAF"/>
    <property type="match status" value="1"/>
</dbReference>
<dbReference type="Gene3D" id="1.10.287.130">
    <property type="match status" value="1"/>
</dbReference>
<evidence type="ECO:0000256" key="2">
    <source>
        <dbReference type="ARBA" id="ARBA00012438"/>
    </source>
</evidence>
<dbReference type="SUPFAM" id="SSF55874">
    <property type="entry name" value="ATPase domain of HSP90 chaperone/DNA topoisomerase II/histidine kinase"/>
    <property type="match status" value="1"/>
</dbReference>
<dbReference type="InterPro" id="IPR036890">
    <property type="entry name" value="HATPase_C_sf"/>
</dbReference>
<dbReference type="AlphaFoldDB" id="D3EPZ9"/>
<evidence type="ECO:0000259" key="7">
    <source>
        <dbReference type="PROSITE" id="PS50109"/>
    </source>
</evidence>
<evidence type="ECO:0000313" key="9">
    <source>
        <dbReference type="Proteomes" id="UP000001405"/>
    </source>
</evidence>
<dbReference type="PANTHER" id="PTHR43711">
    <property type="entry name" value="TWO-COMPONENT HISTIDINE KINASE"/>
    <property type="match status" value="1"/>
</dbReference>
<dbReference type="InterPro" id="IPR003661">
    <property type="entry name" value="HisK_dim/P_dom"/>
</dbReference>
<evidence type="ECO:0000256" key="3">
    <source>
        <dbReference type="ARBA" id="ARBA00022553"/>
    </source>
</evidence>
<evidence type="ECO:0000256" key="5">
    <source>
        <dbReference type="ARBA" id="ARBA00022777"/>
    </source>
</evidence>
<protein>
    <recommendedName>
        <fullName evidence="2">histidine kinase</fullName>
        <ecNumber evidence="2">2.7.13.3</ecNumber>
    </recommendedName>
</protein>
<dbReference type="Pfam" id="PF00512">
    <property type="entry name" value="HisKA"/>
    <property type="match status" value="1"/>
</dbReference>
<comment type="catalytic activity">
    <reaction evidence="1">
        <text>ATP + protein L-histidine = ADP + protein N-phospho-L-histidine.</text>
        <dbReference type="EC" id="2.7.13.3"/>
    </reaction>
</comment>
<keyword evidence="6" id="KW-0902">Two-component regulatory system</keyword>
<dbReference type="InterPro" id="IPR050736">
    <property type="entry name" value="Sensor_HK_Regulatory"/>
</dbReference>
<dbReference type="PANTHER" id="PTHR43711:SF26">
    <property type="entry name" value="SENSOR HISTIDINE KINASE RCSC"/>
    <property type="match status" value="1"/>
</dbReference>
<dbReference type="InterPro" id="IPR005467">
    <property type="entry name" value="His_kinase_dom"/>
</dbReference>
<dbReference type="Pfam" id="PF02518">
    <property type="entry name" value="HATPase_c"/>
    <property type="match status" value="1"/>
</dbReference>
<dbReference type="Gene3D" id="3.30.565.10">
    <property type="entry name" value="Histidine kinase-like ATPase, C-terminal domain"/>
    <property type="match status" value="1"/>
</dbReference>
<keyword evidence="3" id="KW-0597">Phosphoprotein</keyword>